<dbReference type="Pfam" id="PF17908">
    <property type="entry name" value="APAF1_C"/>
    <property type="match status" value="1"/>
</dbReference>
<evidence type="ECO:0000256" key="2">
    <source>
        <dbReference type="PROSITE-ProRule" id="PRU00221"/>
    </source>
</evidence>
<comment type="caution">
    <text evidence="5">The sequence shown here is derived from an EMBL/GenBank/DDBJ whole genome shotgun (WGS) entry which is preliminary data.</text>
</comment>
<feature type="domain" description="APAF-1 helical" evidence="4">
    <location>
        <begin position="393"/>
        <end position="464"/>
    </location>
</feature>
<dbReference type="Gene3D" id="2.130.10.10">
    <property type="entry name" value="YVTN repeat-like/Quinoprotein amine dehydrogenase"/>
    <property type="match status" value="4"/>
</dbReference>
<dbReference type="Gene3D" id="1.25.40.370">
    <property type="match status" value="1"/>
</dbReference>
<feature type="repeat" description="WD" evidence="2">
    <location>
        <begin position="602"/>
        <end position="643"/>
    </location>
</feature>
<feature type="repeat" description="WD" evidence="2">
    <location>
        <begin position="765"/>
        <end position="797"/>
    </location>
</feature>
<dbReference type="SUPFAM" id="SSF52540">
    <property type="entry name" value="P-loop containing nucleoside triphosphate hydrolases"/>
    <property type="match status" value="1"/>
</dbReference>
<dbReference type="InterPro" id="IPR027417">
    <property type="entry name" value="P-loop_NTPase"/>
</dbReference>
<dbReference type="InterPro" id="IPR002182">
    <property type="entry name" value="NB-ARC"/>
</dbReference>
<dbReference type="CDD" id="cd00200">
    <property type="entry name" value="WD40"/>
    <property type="match status" value="1"/>
</dbReference>
<dbReference type="InterPro" id="IPR001680">
    <property type="entry name" value="WD40_rpt"/>
</dbReference>
<evidence type="ECO:0000313" key="6">
    <source>
        <dbReference type="Proteomes" id="UP001519332"/>
    </source>
</evidence>
<dbReference type="SMART" id="SM00320">
    <property type="entry name" value="WD40"/>
    <property type="match status" value="8"/>
</dbReference>
<dbReference type="InterPro" id="IPR036322">
    <property type="entry name" value="WD40_repeat_dom_sf"/>
</dbReference>
<feature type="repeat" description="WD" evidence="2">
    <location>
        <begin position="723"/>
        <end position="764"/>
    </location>
</feature>
<evidence type="ECO:0000256" key="1">
    <source>
        <dbReference type="ARBA" id="ARBA00022574"/>
    </source>
</evidence>
<keyword evidence="1 2" id="KW-0853">WD repeat</keyword>
<dbReference type="SUPFAM" id="SSF50978">
    <property type="entry name" value="WD40 repeat-like"/>
    <property type="match status" value="2"/>
</dbReference>
<dbReference type="EMBL" id="JAGINW010000001">
    <property type="protein sequence ID" value="MBP2329322.1"/>
    <property type="molecule type" value="Genomic_DNA"/>
</dbReference>
<dbReference type="InterPro" id="IPR036388">
    <property type="entry name" value="WH-like_DNA-bd_sf"/>
</dbReference>
<reference evidence="5 6" key="1">
    <citation type="submission" date="2021-03" db="EMBL/GenBank/DDBJ databases">
        <title>Sequencing the genomes of 1000 actinobacteria strains.</title>
        <authorList>
            <person name="Klenk H.-P."/>
        </authorList>
    </citation>
    <scope>NUCLEOTIDE SEQUENCE [LARGE SCALE GENOMIC DNA]</scope>
    <source>
        <strain evidence="5 6">DSM 46670</strain>
    </source>
</reference>
<dbReference type="PANTHER" id="PTHR19879:SF9">
    <property type="entry name" value="TRANSCRIPTION INITIATION FACTOR TFIID SUBUNIT 5"/>
    <property type="match status" value="1"/>
</dbReference>
<dbReference type="Gene3D" id="1.10.10.10">
    <property type="entry name" value="Winged helix-like DNA-binding domain superfamily/Winged helix DNA-binding domain"/>
    <property type="match status" value="1"/>
</dbReference>
<evidence type="ECO:0000313" key="5">
    <source>
        <dbReference type="EMBL" id="MBP2329322.1"/>
    </source>
</evidence>
<sequence>MSPWKRGSGRRAPAPLDVAGGFVPRPELTDTIVRLLLTDSLMQSGWGLKWRSGFTIEVTGAAGCGKTALVSEVCARDDVKAAFSRIEWVDVGQEVRGRAAVAEIIDTTSARVGGQPPGITNPRQAGLRLEKELQSPTGWSLLIVDDVWTSEQVDPYLNVRNNYTLLVITGIPDLPLRYAPTVKVDQMSQAQARELLTGGLTDLPRKLGKHLLERIGRWPLALTLANAALRRAAREGAGITYTATRLLRRLQELGPSVRDITEAARRDWTVAALLGSSLGMLGAHRDRVVELAIFPETTEIPLNLAALLWQRTAGLSKEDSFRLTHDLAELSLVTWRAGRSTLRVHHLIRTCLRQECGPTRLTELHNVLLDAIASTLTVSTVTEERAVPWWTLSKSAEYLWRTLTYHLRGAGRTDELHTLVTAPHWVIEKIRTFGSVAVAADLALADTAAAQELSRFLDQFGQLLVPGTPSHAVISALAHRLPASPALEELCRAAEAETAGLPRLVPLRDLPDPPDPALIRVLNGHDDYVCFAFTPDGTRLVSTTSDGIRVWHPASGRLIQHIADTVADDIVVSPDGRFVAVEADGNTIELRDTETWQVRTVLRGHLQWLCSFCFMADGRTFVSTSNDNTLRVWDVGTGEQLTSIETPEPLRECAETPDGSLLSLDDEGLKRWDLTSGSYTGLLTIESLDETGLAISPDQRWAITFDDGLKVHDLNEITNPPRTLRHLTELTAAVFSPDSTTLAVGDADGFIVLWNSTSWRPIREISGHGDSVFELAFAPDGLSLASASTDGTVRLWNPALARRKITDRKAVDDETRIFAAALDGSWLAAARSRSVAVYDTASARVHEILEFSDPVYGLATTAGGALVVELFAEVQVRAPNDGEHTSRSLRHTLDLGIGYMTANGDLVCVTDSDDRVIVWDVATWQPPVFIEVAEPGPRIVDRQVAEANSMTNRLAHQTRTDPKRGACVSVKIAPDSQWLAILAGKTIYVVRPKTAENIATLAFAQQVDGIQITPNGRLLAVRINKTIQYWNTSSWKKETEFTDHNKATSAHNGTWSPDCSVTVATSADRTLQIFDSADWTCLTKLRIDDELRSYVWLDNNRLVAIGGHGFYWLTYHPGSRRS</sequence>
<dbReference type="InterPro" id="IPR015943">
    <property type="entry name" value="WD40/YVTN_repeat-like_dom_sf"/>
</dbReference>
<feature type="domain" description="NB-ARC" evidence="3">
    <location>
        <begin position="55"/>
        <end position="154"/>
    </location>
</feature>
<dbReference type="InterPro" id="IPR041452">
    <property type="entry name" value="APAF1_C"/>
</dbReference>
<dbReference type="PROSITE" id="PS50082">
    <property type="entry name" value="WD_REPEATS_2"/>
    <property type="match status" value="3"/>
</dbReference>
<organism evidence="5 6">
    <name type="scientific">Kibdelosporangium banguiense</name>
    <dbReference type="NCBI Taxonomy" id="1365924"/>
    <lineage>
        <taxon>Bacteria</taxon>
        <taxon>Bacillati</taxon>
        <taxon>Actinomycetota</taxon>
        <taxon>Actinomycetes</taxon>
        <taxon>Pseudonocardiales</taxon>
        <taxon>Pseudonocardiaceae</taxon>
        <taxon>Kibdelosporangium</taxon>
    </lineage>
</organism>
<proteinExistence type="predicted"/>
<accession>A0ABS4TY41</accession>
<evidence type="ECO:0000259" key="4">
    <source>
        <dbReference type="Pfam" id="PF17908"/>
    </source>
</evidence>
<dbReference type="Pfam" id="PF00400">
    <property type="entry name" value="WD40"/>
    <property type="match status" value="4"/>
</dbReference>
<evidence type="ECO:0000259" key="3">
    <source>
        <dbReference type="Pfam" id="PF00931"/>
    </source>
</evidence>
<dbReference type="PROSITE" id="PS50294">
    <property type="entry name" value="WD_REPEATS_REGION"/>
    <property type="match status" value="3"/>
</dbReference>
<dbReference type="Pfam" id="PF00931">
    <property type="entry name" value="NB-ARC"/>
    <property type="match status" value="1"/>
</dbReference>
<dbReference type="Gene3D" id="3.40.50.300">
    <property type="entry name" value="P-loop containing nucleotide triphosphate hydrolases"/>
    <property type="match status" value="1"/>
</dbReference>
<keyword evidence="6" id="KW-1185">Reference proteome</keyword>
<dbReference type="Proteomes" id="UP001519332">
    <property type="component" value="Unassembled WGS sequence"/>
</dbReference>
<gene>
    <name evidence="5" type="ORF">JOF56_009707</name>
</gene>
<dbReference type="PANTHER" id="PTHR19879">
    <property type="entry name" value="TRANSCRIPTION INITIATION FACTOR TFIID"/>
    <property type="match status" value="1"/>
</dbReference>
<protein>
    <submittedName>
        <fullName evidence="5">WD40 repeat protein</fullName>
    </submittedName>
</protein>
<dbReference type="RefSeq" id="WP_209646134.1">
    <property type="nucleotide sequence ID" value="NZ_JAGINW010000001.1"/>
</dbReference>
<name>A0ABS4TY41_9PSEU</name>